<dbReference type="Proteomes" id="UP000549113">
    <property type="component" value="Unassembled WGS sequence"/>
</dbReference>
<sequence length="201" mass="21817">MSLRDELAGQPVPAGYTLLTPPDWGRFPATTEGRDALIALLSSRFREVGRPDLYGEARTAVNRQWARMAAVDVMEVFMPVTPTHDGGTPMTIAASPWVANGDFESDLRARAGAERSVERLESPETGVLYRWVAERSAPDGMKGLQAREISYVAPFPGTAPRRGLLLMCSVVHLGVEESGAALDGFTALADAIVSTLRWRFA</sequence>
<evidence type="ECO:0000313" key="1">
    <source>
        <dbReference type="EMBL" id="MBB4140628.1"/>
    </source>
</evidence>
<proteinExistence type="predicted"/>
<gene>
    <name evidence="1" type="ORF">BKA10_002422</name>
</gene>
<name>A0AA40VNN6_9MICO</name>
<evidence type="ECO:0000313" key="2">
    <source>
        <dbReference type="Proteomes" id="UP000549113"/>
    </source>
</evidence>
<organism evidence="1 2">
    <name type="scientific">Microbacterium invictum</name>
    <dbReference type="NCBI Taxonomy" id="515415"/>
    <lineage>
        <taxon>Bacteria</taxon>
        <taxon>Bacillati</taxon>
        <taxon>Actinomycetota</taxon>
        <taxon>Actinomycetes</taxon>
        <taxon>Micrococcales</taxon>
        <taxon>Microbacteriaceae</taxon>
        <taxon>Microbacterium</taxon>
    </lineage>
</organism>
<dbReference type="RefSeq" id="WP_183500134.1">
    <property type="nucleotide sequence ID" value="NZ_BAABCO010000004.1"/>
</dbReference>
<dbReference type="AlphaFoldDB" id="A0AA40VNN6"/>
<comment type="caution">
    <text evidence="1">The sequence shown here is derived from an EMBL/GenBank/DDBJ whole genome shotgun (WGS) entry which is preliminary data.</text>
</comment>
<dbReference type="EMBL" id="JACIFH010000001">
    <property type="protein sequence ID" value="MBB4140628.1"/>
    <property type="molecule type" value="Genomic_DNA"/>
</dbReference>
<protein>
    <submittedName>
        <fullName evidence="1">Uncharacterized protein</fullName>
    </submittedName>
</protein>
<keyword evidence="2" id="KW-1185">Reference proteome</keyword>
<reference evidence="1 2" key="1">
    <citation type="submission" date="2020-08" db="EMBL/GenBank/DDBJ databases">
        <title>Sequencing the genomes of 1000 actinobacteria strains.</title>
        <authorList>
            <person name="Klenk H.-P."/>
        </authorList>
    </citation>
    <scope>NUCLEOTIDE SEQUENCE [LARGE SCALE GENOMIC DNA]</scope>
    <source>
        <strain evidence="1 2">DSM 19600</strain>
    </source>
</reference>
<accession>A0AA40VNN6</accession>